<dbReference type="GO" id="GO:0016491">
    <property type="term" value="F:oxidoreductase activity"/>
    <property type="evidence" value="ECO:0007669"/>
    <property type="project" value="UniProtKB-KW"/>
</dbReference>
<evidence type="ECO:0000259" key="6">
    <source>
        <dbReference type="Pfam" id="PF14833"/>
    </source>
</evidence>
<proteinExistence type="inferred from homology"/>
<evidence type="ECO:0000313" key="8">
    <source>
        <dbReference type="Proteomes" id="UP001589793"/>
    </source>
</evidence>
<evidence type="ECO:0000313" key="7">
    <source>
        <dbReference type="EMBL" id="MFC0672496.1"/>
    </source>
</evidence>
<comment type="similarity">
    <text evidence="1">Belongs to the HIBADH-related family.</text>
</comment>
<name>A0ABV6R6T0_9MICO</name>
<dbReference type="Gene3D" id="1.10.1040.10">
    <property type="entry name" value="N-(1-d-carboxylethyl)-l-norvaline Dehydrogenase, domain 2"/>
    <property type="match status" value="1"/>
</dbReference>
<dbReference type="EC" id="1.1.-.-" evidence="7"/>
<dbReference type="InterPro" id="IPR008927">
    <property type="entry name" value="6-PGluconate_DH-like_C_sf"/>
</dbReference>
<keyword evidence="3" id="KW-0520">NAD</keyword>
<reference evidence="7 8" key="1">
    <citation type="submission" date="2024-09" db="EMBL/GenBank/DDBJ databases">
        <authorList>
            <person name="Sun Q."/>
            <person name="Mori K."/>
        </authorList>
    </citation>
    <scope>NUCLEOTIDE SEQUENCE [LARGE SCALE GENOMIC DNA]</scope>
    <source>
        <strain evidence="7 8">CICC 10874</strain>
    </source>
</reference>
<evidence type="ECO:0000256" key="1">
    <source>
        <dbReference type="ARBA" id="ARBA00009080"/>
    </source>
</evidence>
<protein>
    <submittedName>
        <fullName evidence="7">NAD(P)-dependent oxidoreductase</fullName>
        <ecNumber evidence="7">1.1.-.-</ecNumber>
    </submittedName>
</protein>
<evidence type="ECO:0000256" key="2">
    <source>
        <dbReference type="ARBA" id="ARBA00023002"/>
    </source>
</evidence>
<sequence>MQVTRVLSAQARRTVAVLGMGAMGLPMAARLASDPALSVRGFDISAERGRLAAEAGVAVAGSAREAVADADAVLLAVRDGAQLEEVLFGAEGIARHLARGAVVLLTSTVGIDPVVATAGRLAESGIGLVDAPLSGGPVRAGDGDLLIVVGAAPADLEVARPVLERLASTLTIVGGRPGDGQALKTVNQLLCGVHIAAAGEALALADRLGLDQAATLDALQAGAASSFMLGNRGPRMLEAYEEDGAEVLSRLDIFVKDLGIVTDAARRHGLPVPVASAAQQLFLLGAAQDKGALDDSAIITTLAPQRREV</sequence>
<feature type="domain" description="3-hydroxyisobutyrate dehydrogenase-like NAD-binding" evidence="6">
    <location>
        <begin position="178"/>
        <end position="301"/>
    </location>
</feature>
<dbReference type="InterPro" id="IPR015815">
    <property type="entry name" value="HIBADH-related"/>
</dbReference>
<keyword evidence="4" id="KW-0732">Signal</keyword>
<dbReference type="RefSeq" id="WP_376977556.1">
    <property type="nucleotide sequence ID" value="NZ_JBHLSV010000001.1"/>
</dbReference>
<dbReference type="InterPro" id="IPR029154">
    <property type="entry name" value="HIBADH-like_NADP-bd"/>
</dbReference>
<dbReference type="Proteomes" id="UP001589793">
    <property type="component" value="Unassembled WGS sequence"/>
</dbReference>
<dbReference type="EMBL" id="JBHLSV010000001">
    <property type="protein sequence ID" value="MFC0672496.1"/>
    <property type="molecule type" value="Genomic_DNA"/>
</dbReference>
<keyword evidence="2 7" id="KW-0560">Oxidoreductase</keyword>
<dbReference type="Pfam" id="PF14833">
    <property type="entry name" value="NAD_binding_11"/>
    <property type="match status" value="1"/>
</dbReference>
<dbReference type="InterPro" id="IPR013328">
    <property type="entry name" value="6PGD_dom2"/>
</dbReference>
<keyword evidence="8" id="KW-1185">Reference proteome</keyword>
<accession>A0ABV6R6T0</accession>
<dbReference type="InterPro" id="IPR036291">
    <property type="entry name" value="NAD(P)-bd_dom_sf"/>
</dbReference>
<dbReference type="PANTHER" id="PTHR43060">
    <property type="entry name" value="3-HYDROXYISOBUTYRATE DEHYDROGENASE-LIKE 1, MITOCHONDRIAL-RELATED"/>
    <property type="match status" value="1"/>
</dbReference>
<dbReference type="Pfam" id="PF03446">
    <property type="entry name" value="NAD_binding_2"/>
    <property type="match status" value="1"/>
</dbReference>
<feature type="chain" id="PRO_5047066647" evidence="4">
    <location>
        <begin position="29"/>
        <end position="309"/>
    </location>
</feature>
<feature type="signal peptide" evidence="4">
    <location>
        <begin position="1"/>
        <end position="28"/>
    </location>
</feature>
<feature type="domain" description="6-phosphogluconate dehydrogenase NADP-binding" evidence="5">
    <location>
        <begin position="14"/>
        <end position="174"/>
    </location>
</feature>
<evidence type="ECO:0000256" key="4">
    <source>
        <dbReference type="SAM" id="SignalP"/>
    </source>
</evidence>
<organism evidence="7 8">
    <name type="scientific">Brachybacterium hainanense</name>
    <dbReference type="NCBI Taxonomy" id="1541174"/>
    <lineage>
        <taxon>Bacteria</taxon>
        <taxon>Bacillati</taxon>
        <taxon>Actinomycetota</taxon>
        <taxon>Actinomycetes</taxon>
        <taxon>Micrococcales</taxon>
        <taxon>Dermabacteraceae</taxon>
        <taxon>Brachybacterium</taxon>
    </lineage>
</organism>
<dbReference type="InterPro" id="IPR006115">
    <property type="entry name" value="6PGDH_NADP-bd"/>
</dbReference>
<dbReference type="PIRSF" id="PIRSF000103">
    <property type="entry name" value="HIBADH"/>
    <property type="match status" value="1"/>
</dbReference>
<evidence type="ECO:0000256" key="3">
    <source>
        <dbReference type="ARBA" id="ARBA00023027"/>
    </source>
</evidence>
<evidence type="ECO:0000259" key="5">
    <source>
        <dbReference type="Pfam" id="PF03446"/>
    </source>
</evidence>
<comment type="caution">
    <text evidence="7">The sequence shown here is derived from an EMBL/GenBank/DDBJ whole genome shotgun (WGS) entry which is preliminary data.</text>
</comment>
<gene>
    <name evidence="7" type="ORF">ACFFF6_00850</name>
</gene>
<dbReference type="Gene3D" id="3.40.50.720">
    <property type="entry name" value="NAD(P)-binding Rossmann-like Domain"/>
    <property type="match status" value="1"/>
</dbReference>
<dbReference type="SUPFAM" id="SSF51735">
    <property type="entry name" value="NAD(P)-binding Rossmann-fold domains"/>
    <property type="match status" value="1"/>
</dbReference>
<dbReference type="SUPFAM" id="SSF48179">
    <property type="entry name" value="6-phosphogluconate dehydrogenase C-terminal domain-like"/>
    <property type="match status" value="1"/>
</dbReference>